<dbReference type="PANTHER" id="PTHR43034:SF2">
    <property type="entry name" value="ION-TRANSLOCATING OXIDOREDUCTASE COMPLEX SUBUNIT C"/>
    <property type="match status" value="1"/>
</dbReference>
<keyword evidence="7 8" id="KW-0411">Iron-sulfur</keyword>
<feature type="binding site" evidence="8">
    <location>
        <position position="410"/>
    </location>
    <ligand>
        <name>[4Fe-4S] cluster</name>
        <dbReference type="ChEBI" id="CHEBI:49883"/>
        <label>2</label>
    </ligand>
</feature>
<dbReference type="InterPro" id="IPR019554">
    <property type="entry name" value="Soluble_ligand-bd"/>
</dbReference>
<dbReference type="EMBL" id="JAIMFO010000005">
    <property type="protein sequence ID" value="MBY4797271.1"/>
    <property type="molecule type" value="Genomic_DNA"/>
</dbReference>
<evidence type="ECO:0000256" key="4">
    <source>
        <dbReference type="ARBA" id="ARBA00022737"/>
    </source>
</evidence>
<feature type="binding site" evidence="8">
    <location>
        <position position="407"/>
    </location>
    <ligand>
        <name>[4Fe-4S] cluster</name>
        <dbReference type="ChEBI" id="CHEBI:49883"/>
        <label>2</label>
    </ligand>
</feature>
<dbReference type="Gene3D" id="3.30.70.20">
    <property type="match status" value="1"/>
</dbReference>
<dbReference type="Gene3D" id="3.10.20.600">
    <property type="match status" value="1"/>
</dbReference>
<name>A0ABS7MJL0_9ACTN</name>
<comment type="similarity">
    <text evidence="8">Belongs to the 4Fe4S bacterial-type ferredoxin family. RnfC subfamily.</text>
</comment>
<keyword evidence="3 8" id="KW-0479">Metal-binding</keyword>
<dbReference type="InterPro" id="IPR011538">
    <property type="entry name" value="Nuo51_FMN-bd"/>
</dbReference>
<dbReference type="InterPro" id="IPR010208">
    <property type="entry name" value="Ion_transpt_RnfC/RsxC"/>
</dbReference>
<evidence type="ECO:0000256" key="8">
    <source>
        <dbReference type="HAMAP-Rule" id="MF_00461"/>
    </source>
</evidence>
<evidence type="ECO:0000256" key="3">
    <source>
        <dbReference type="ARBA" id="ARBA00022723"/>
    </source>
</evidence>
<dbReference type="HAMAP" id="MF_00461">
    <property type="entry name" value="RsxC_RnfC"/>
    <property type="match status" value="1"/>
</dbReference>
<dbReference type="Pfam" id="PF13375">
    <property type="entry name" value="RnfC_N"/>
    <property type="match status" value="1"/>
</dbReference>
<dbReference type="PROSITE" id="PS51379">
    <property type="entry name" value="4FE4S_FER_2"/>
    <property type="match status" value="2"/>
</dbReference>
<organism evidence="10 11">
    <name type="scientific">Collinsella ureilytica</name>
    <dbReference type="NCBI Taxonomy" id="2869515"/>
    <lineage>
        <taxon>Bacteria</taxon>
        <taxon>Bacillati</taxon>
        <taxon>Actinomycetota</taxon>
        <taxon>Coriobacteriia</taxon>
        <taxon>Coriobacteriales</taxon>
        <taxon>Coriobacteriaceae</taxon>
        <taxon>Collinsella</taxon>
    </lineage>
</organism>
<evidence type="ECO:0000256" key="6">
    <source>
        <dbReference type="ARBA" id="ARBA00023004"/>
    </source>
</evidence>
<gene>
    <name evidence="10" type="primary">rsxC</name>
    <name evidence="8" type="synonym">rnfC</name>
    <name evidence="10" type="ORF">K6V98_02680</name>
</gene>
<dbReference type="InterPro" id="IPR017896">
    <property type="entry name" value="4Fe4S_Fe-S-bd"/>
</dbReference>
<dbReference type="Pfam" id="PF10531">
    <property type="entry name" value="SLBB"/>
    <property type="match status" value="1"/>
</dbReference>
<keyword evidence="4 8" id="KW-0677">Repeat</keyword>
<dbReference type="NCBIfam" id="NF003454">
    <property type="entry name" value="PRK05035.1"/>
    <property type="match status" value="1"/>
</dbReference>
<dbReference type="PANTHER" id="PTHR43034">
    <property type="entry name" value="ION-TRANSLOCATING OXIDOREDUCTASE COMPLEX SUBUNIT C"/>
    <property type="match status" value="1"/>
</dbReference>
<comment type="subcellular location">
    <subcellularLocation>
        <location evidence="8">Cell membrane</location>
        <topology evidence="8">Peripheral membrane protein</topology>
    </subcellularLocation>
</comment>
<dbReference type="RefSeq" id="WP_222199041.1">
    <property type="nucleotide sequence ID" value="NZ_JAIMFO010000005.1"/>
</dbReference>
<evidence type="ECO:0000256" key="5">
    <source>
        <dbReference type="ARBA" id="ARBA00022982"/>
    </source>
</evidence>
<accession>A0ABS7MJL0</accession>
<feature type="binding site" evidence="8">
    <location>
        <position position="368"/>
    </location>
    <ligand>
        <name>[4Fe-4S] cluster</name>
        <dbReference type="ChEBI" id="CHEBI:49883"/>
        <label>1</label>
    </ligand>
</feature>
<evidence type="ECO:0000256" key="7">
    <source>
        <dbReference type="ARBA" id="ARBA00023014"/>
    </source>
</evidence>
<protein>
    <recommendedName>
        <fullName evidence="8">Ion-translocating oxidoreductase complex subunit C</fullName>
        <ecNumber evidence="8">7.-.-.-</ecNumber>
    </recommendedName>
    <alternativeName>
        <fullName evidence="8">Rnf electron transport complex subunit C</fullName>
    </alternativeName>
</protein>
<dbReference type="InterPro" id="IPR017900">
    <property type="entry name" value="4Fe4S_Fe_S_CS"/>
</dbReference>
<evidence type="ECO:0000313" key="11">
    <source>
        <dbReference type="Proteomes" id="UP000700908"/>
    </source>
</evidence>
<sequence length="444" mass="48201">MFTLHTTRGGVHPPQYKDMRDHACRFIEQPKRVRIPMNMHIGAPCKPVVAPQDHVYVGTLIGDGEGLYAPVHASVSGTVEAVVEEVLPTGVSSYVVEIASDGKHEADPHLEIPTYTTQDEFIDCVRASGIVGLGGAAFPTWFKMQAPKGKRFEAVVINGMECEPYITSDFRQMMEHGDLVIAGAARIARALSIPEVAIGIEDNKPEAIQHLQKIVVEQGLSELIEVLSIPTKYPAGGEKVLIHATTGRDVPAGGLPVDVGCLVMNVTTVARVEYFFQTGRPLVYKVMTIAGDCVKNPGNYLVPLGMSVHEIIDGVGGFDREPRKIIMGGPMMGRTIDDIECPVIKANNAILFFHDQAILPDETPCIRCGRCVLACPLGLMPFALDGAARRSDTAALDEFAVMNCMECGSCVFSCPAHRRIVASIREGKDWLRSETARLTKPKEA</sequence>
<evidence type="ECO:0000259" key="9">
    <source>
        <dbReference type="PROSITE" id="PS51379"/>
    </source>
</evidence>
<comment type="function">
    <text evidence="8">Part of a membrane-bound complex that couples electron transfer with translocation of ions across the membrane.</text>
</comment>
<evidence type="ECO:0000256" key="2">
    <source>
        <dbReference type="ARBA" id="ARBA00022485"/>
    </source>
</evidence>
<dbReference type="Pfam" id="PF01512">
    <property type="entry name" value="Complex1_51K"/>
    <property type="match status" value="1"/>
</dbReference>
<proteinExistence type="inferred from homology"/>
<dbReference type="Pfam" id="PF13237">
    <property type="entry name" value="Fer4_10"/>
    <property type="match status" value="1"/>
</dbReference>
<keyword evidence="6 8" id="KW-0408">Iron</keyword>
<feature type="binding site" evidence="8">
    <location>
        <position position="414"/>
    </location>
    <ligand>
        <name>[4Fe-4S] cluster</name>
        <dbReference type="ChEBI" id="CHEBI:49883"/>
        <label>1</label>
    </ligand>
</feature>
<dbReference type="SUPFAM" id="SSF46548">
    <property type="entry name" value="alpha-helical ferredoxin"/>
    <property type="match status" value="1"/>
</dbReference>
<keyword evidence="5 8" id="KW-0249">Electron transport</keyword>
<feature type="binding site" evidence="8">
    <location>
        <position position="365"/>
    </location>
    <ligand>
        <name>[4Fe-4S] cluster</name>
        <dbReference type="ChEBI" id="CHEBI:49883"/>
        <label>1</label>
    </ligand>
</feature>
<dbReference type="InterPro" id="IPR026902">
    <property type="entry name" value="RnfC_N"/>
</dbReference>
<dbReference type="EC" id="7.-.-.-" evidence="8"/>
<feature type="domain" description="4Fe-4S ferredoxin-type" evidence="9">
    <location>
        <begin position="356"/>
        <end position="385"/>
    </location>
</feature>
<dbReference type="PROSITE" id="PS00198">
    <property type="entry name" value="4FE4S_FER_1"/>
    <property type="match status" value="2"/>
</dbReference>
<keyword evidence="11" id="KW-1185">Reference proteome</keyword>
<comment type="caution">
    <text evidence="10">The sequence shown here is derived from an EMBL/GenBank/DDBJ whole genome shotgun (WGS) entry which is preliminary data.</text>
</comment>
<keyword evidence="2 8" id="KW-0004">4Fe-4S</keyword>
<feature type="binding site" evidence="8">
    <location>
        <position position="375"/>
    </location>
    <ligand>
        <name>[4Fe-4S] cluster</name>
        <dbReference type="ChEBI" id="CHEBI:49883"/>
        <label>2</label>
    </ligand>
</feature>
<comment type="cofactor">
    <cofactor evidence="8">
        <name>[4Fe-4S] cluster</name>
        <dbReference type="ChEBI" id="CHEBI:49883"/>
    </cofactor>
    <text evidence="8">Binds 2 [4Fe-4S] clusters per subunit.</text>
</comment>
<keyword evidence="8" id="KW-1278">Translocase</keyword>
<evidence type="ECO:0000313" key="10">
    <source>
        <dbReference type="EMBL" id="MBY4797271.1"/>
    </source>
</evidence>
<comment type="subunit">
    <text evidence="8">The complex is composed of six subunits: RnfA, RnfB, RnfC, RnfD, RnfE and RnfG.</text>
</comment>
<evidence type="ECO:0000256" key="1">
    <source>
        <dbReference type="ARBA" id="ARBA00022448"/>
    </source>
</evidence>
<feature type="binding site" evidence="8">
    <location>
        <position position="404"/>
    </location>
    <ligand>
        <name>[4Fe-4S] cluster</name>
        <dbReference type="ChEBI" id="CHEBI:49883"/>
        <label>2</label>
    </ligand>
</feature>
<keyword evidence="8" id="KW-1003">Cell membrane</keyword>
<feature type="domain" description="4Fe-4S ferredoxin-type" evidence="9">
    <location>
        <begin position="392"/>
        <end position="427"/>
    </location>
</feature>
<feature type="binding site" evidence="8">
    <location>
        <position position="371"/>
    </location>
    <ligand>
        <name>[4Fe-4S] cluster</name>
        <dbReference type="ChEBI" id="CHEBI:49883"/>
        <label>1</label>
    </ligand>
</feature>
<dbReference type="SUPFAM" id="SSF142019">
    <property type="entry name" value="Nqo1 FMN-binding domain-like"/>
    <property type="match status" value="1"/>
</dbReference>
<keyword evidence="1 8" id="KW-0813">Transport</keyword>
<dbReference type="Gene3D" id="3.40.50.11540">
    <property type="entry name" value="NADH-ubiquinone oxidoreductase 51kDa subunit"/>
    <property type="match status" value="1"/>
</dbReference>
<dbReference type="InterPro" id="IPR037225">
    <property type="entry name" value="Nuo51_FMN-bd_sf"/>
</dbReference>
<keyword evidence="8" id="KW-0472">Membrane</keyword>
<dbReference type="NCBIfam" id="TIGR01945">
    <property type="entry name" value="rnfC"/>
    <property type="match status" value="1"/>
</dbReference>
<reference evidence="10 11" key="1">
    <citation type="submission" date="2021-08" db="EMBL/GenBank/DDBJ databases">
        <title>Collinsella faecalis sp. nov. isolated from swine faeces.</title>
        <authorList>
            <person name="Oh B.S."/>
            <person name="Lee J.H."/>
        </authorList>
    </citation>
    <scope>NUCLEOTIDE SEQUENCE [LARGE SCALE GENOMIC DNA]</scope>
    <source>
        <strain evidence="10 11">AGMB00827</strain>
    </source>
</reference>
<dbReference type="Proteomes" id="UP000700908">
    <property type="component" value="Unassembled WGS sequence"/>
</dbReference>